<dbReference type="AlphaFoldDB" id="B1XZ36"/>
<protein>
    <submittedName>
        <fullName evidence="2">Periplasmic binding protein, putative</fullName>
    </submittedName>
</protein>
<keyword evidence="3" id="KW-1185">Reference proteome</keyword>
<keyword evidence="1" id="KW-0732">Signal</keyword>
<dbReference type="STRING" id="395495.Lcho_1788"/>
<dbReference type="InterPro" id="IPR006311">
    <property type="entry name" value="TAT_signal"/>
</dbReference>
<dbReference type="KEGG" id="lch:Lcho_1788"/>
<evidence type="ECO:0000313" key="2">
    <source>
        <dbReference type="EMBL" id="ACB34055.1"/>
    </source>
</evidence>
<feature type="chain" id="PRO_5002773214" evidence="1">
    <location>
        <begin position="26"/>
        <end position="284"/>
    </location>
</feature>
<gene>
    <name evidence="2" type="ordered locus">Lcho_1788</name>
</gene>
<dbReference type="RefSeq" id="WP_012346816.1">
    <property type="nucleotide sequence ID" value="NC_010524.1"/>
</dbReference>
<reference evidence="2 3" key="1">
    <citation type="submission" date="2008-03" db="EMBL/GenBank/DDBJ databases">
        <title>Complete sequence of Leptothrix cholodnii SP-6.</title>
        <authorList>
            <consortium name="US DOE Joint Genome Institute"/>
            <person name="Copeland A."/>
            <person name="Lucas S."/>
            <person name="Lapidus A."/>
            <person name="Glavina del Rio T."/>
            <person name="Dalin E."/>
            <person name="Tice H."/>
            <person name="Bruce D."/>
            <person name="Goodwin L."/>
            <person name="Pitluck S."/>
            <person name="Chertkov O."/>
            <person name="Brettin T."/>
            <person name="Detter J.C."/>
            <person name="Han C."/>
            <person name="Kuske C.R."/>
            <person name="Schmutz J."/>
            <person name="Larimer F."/>
            <person name="Land M."/>
            <person name="Hauser L."/>
            <person name="Kyrpides N."/>
            <person name="Lykidis A."/>
            <person name="Emerson D."/>
            <person name="Richardson P."/>
        </authorList>
    </citation>
    <scope>NUCLEOTIDE SEQUENCE [LARGE SCALE GENOMIC DNA]</scope>
    <source>
        <strain evidence="3">ATCC 51168 / LMG 8142 / SP-6</strain>
    </source>
</reference>
<organism evidence="2 3">
    <name type="scientific">Leptothrix cholodnii (strain ATCC 51168 / LMG 8142 / SP-6)</name>
    <name type="common">Leptothrix discophora (strain SP-6)</name>
    <dbReference type="NCBI Taxonomy" id="395495"/>
    <lineage>
        <taxon>Bacteria</taxon>
        <taxon>Pseudomonadati</taxon>
        <taxon>Pseudomonadota</taxon>
        <taxon>Betaproteobacteria</taxon>
        <taxon>Burkholderiales</taxon>
        <taxon>Sphaerotilaceae</taxon>
        <taxon>Leptothrix</taxon>
    </lineage>
</organism>
<accession>B1XZ36</accession>
<feature type="signal peptide" evidence="1">
    <location>
        <begin position="1"/>
        <end position="25"/>
    </location>
</feature>
<evidence type="ECO:0000313" key="3">
    <source>
        <dbReference type="Proteomes" id="UP000001693"/>
    </source>
</evidence>
<name>B1XZ36_LEPCP</name>
<sequence length="284" mass="30529" precursor="true">MDRRDFLNRSAALALGLGLSGSAIAQSEGSDEPSALAKVRARGRLVVGLYNELPPFHDKGAGIEVHLAQALADKLGVALSLLPFTADEDMHDDLRNMVWKGHYLGYGPADVLLHVPVDRPLMDSSPQVNIFGPYWRETVMIARDLGKVPELDGLARLTGHRIAVPGLSLAGWLMIGHDNGALREQLTTKIPNGIEAARMLQRGEVAAACGLRSELLSTLKGDSRFAITPLPVPRAPRDGWAVGMAVKRGSLDLARALQGGLNELASQGELKRIFATGNLDWQSV</sequence>
<proteinExistence type="predicted"/>
<evidence type="ECO:0000256" key="1">
    <source>
        <dbReference type="SAM" id="SignalP"/>
    </source>
</evidence>
<dbReference type="PANTHER" id="PTHR35936">
    <property type="entry name" value="MEMBRANE-BOUND LYTIC MUREIN TRANSGLYCOSYLASE F"/>
    <property type="match status" value="1"/>
</dbReference>
<dbReference type="eggNOG" id="COG0834">
    <property type="taxonomic scope" value="Bacteria"/>
</dbReference>
<dbReference type="Gene3D" id="3.40.190.10">
    <property type="entry name" value="Periplasmic binding protein-like II"/>
    <property type="match status" value="3"/>
</dbReference>
<dbReference type="PROSITE" id="PS51318">
    <property type="entry name" value="TAT"/>
    <property type="match status" value="1"/>
</dbReference>
<dbReference type="OrthoDB" id="6192933at2"/>
<dbReference type="SUPFAM" id="SSF53850">
    <property type="entry name" value="Periplasmic binding protein-like II"/>
    <property type="match status" value="1"/>
</dbReference>
<dbReference type="Proteomes" id="UP000001693">
    <property type="component" value="Chromosome"/>
</dbReference>
<dbReference type="HOGENOM" id="CLU_080720_0_0_4"/>
<dbReference type="EMBL" id="CP001013">
    <property type="protein sequence ID" value="ACB34055.1"/>
    <property type="molecule type" value="Genomic_DNA"/>
</dbReference>
<dbReference type="PANTHER" id="PTHR35936:SF19">
    <property type="entry name" value="AMINO-ACID-BINDING PROTEIN YXEM-RELATED"/>
    <property type="match status" value="1"/>
</dbReference>